<name>A0ACD4DJZ1_9NOCA</name>
<keyword evidence="2" id="KW-1185">Reference proteome</keyword>
<accession>A0ACD4DJZ1</accession>
<evidence type="ECO:0000313" key="2">
    <source>
        <dbReference type="Proteomes" id="UP001156484"/>
    </source>
</evidence>
<proteinExistence type="predicted"/>
<gene>
    <name evidence="1" type="ORF">OED52_07045</name>
</gene>
<dbReference type="EMBL" id="CP107551">
    <property type="protein sequence ID" value="UYP20283.1"/>
    <property type="molecule type" value="Genomic_DNA"/>
</dbReference>
<organism evidence="1 2">
    <name type="scientific">Rhodococcus sacchari</name>
    <dbReference type="NCBI Taxonomy" id="2962047"/>
    <lineage>
        <taxon>Bacteria</taxon>
        <taxon>Bacillati</taxon>
        <taxon>Actinomycetota</taxon>
        <taxon>Actinomycetes</taxon>
        <taxon>Mycobacteriales</taxon>
        <taxon>Nocardiaceae</taxon>
        <taxon>Rhodococcus</taxon>
    </lineage>
</organism>
<evidence type="ECO:0000313" key="1">
    <source>
        <dbReference type="EMBL" id="UYP20283.1"/>
    </source>
</evidence>
<protein>
    <submittedName>
        <fullName evidence="1">DUF2397 domain-containing protein</fullName>
    </submittedName>
</protein>
<dbReference type="Proteomes" id="UP001156484">
    <property type="component" value="Chromosome"/>
</dbReference>
<sequence length="353" mass="38155">MGRDADRNLFRHLVVDDADDHLAVLDCFTDLLPAELSAEQVAAACTARGRALDPERAEASCRQLVGWGNLAAVHPGTSGDGGSGTVRYRITPAGVRVHRETTALLASREDTRGIAPAPLGPLVDALDDLLDATASVLEPSAQVTAVFDHHRRFTAGVADLHAQLAEVLGRWEQTPPRDAAEVDTLIEQVDRHAADVRRHAPRVATRLSQILPRLDLLLAALPGTFTSPGRDRAEWEALARWYADDAGPRRVREAAAAALNRLLTHAHRTGTGAPDGSHRAELLRLARRFADAPDAQAHRLFAATFGTHPSRHLLCGPREPDPRAGAGTSWWHTEPVAVPAFLRERVESGTVAR</sequence>
<reference evidence="1" key="1">
    <citation type="submission" date="2022-10" db="EMBL/GenBank/DDBJ databases">
        <title>Rhodococcus ferula Z13 complete genome.</title>
        <authorList>
            <person name="Long X."/>
            <person name="Zang M."/>
        </authorList>
    </citation>
    <scope>NUCLEOTIDE SEQUENCE</scope>
    <source>
        <strain evidence="1">Z13</strain>
    </source>
</reference>